<dbReference type="Proteomes" id="UP000018936">
    <property type="component" value="Unassembled WGS sequence"/>
</dbReference>
<comment type="caution">
    <text evidence="2">The sequence shown here is derived from an EMBL/GenBank/DDBJ whole genome shotgun (WGS) entry which is preliminary data.</text>
</comment>
<proteinExistence type="predicted"/>
<feature type="non-terminal residue" evidence="2">
    <location>
        <position position="1"/>
    </location>
</feature>
<feature type="region of interest" description="Disordered" evidence="1">
    <location>
        <begin position="135"/>
        <end position="156"/>
    </location>
</feature>
<evidence type="ECO:0000256" key="1">
    <source>
        <dbReference type="SAM" id="MobiDB-lite"/>
    </source>
</evidence>
<keyword evidence="3" id="KW-1185">Reference proteome</keyword>
<gene>
    <name evidence="2" type="ORF">L345_11345</name>
</gene>
<organism evidence="2 3">
    <name type="scientific">Ophiophagus hannah</name>
    <name type="common">King cobra</name>
    <name type="synonym">Naja hannah</name>
    <dbReference type="NCBI Taxonomy" id="8665"/>
    <lineage>
        <taxon>Eukaryota</taxon>
        <taxon>Metazoa</taxon>
        <taxon>Chordata</taxon>
        <taxon>Craniata</taxon>
        <taxon>Vertebrata</taxon>
        <taxon>Euteleostomi</taxon>
        <taxon>Lepidosauria</taxon>
        <taxon>Squamata</taxon>
        <taxon>Bifurcata</taxon>
        <taxon>Unidentata</taxon>
        <taxon>Episquamata</taxon>
        <taxon>Toxicofera</taxon>
        <taxon>Serpentes</taxon>
        <taxon>Colubroidea</taxon>
        <taxon>Elapidae</taxon>
        <taxon>Elapinae</taxon>
        <taxon>Ophiophagus</taxon>
    </lineage>
</organism>
<feature type="region of interest" description="Disordered" evidence="1">
    <location>
        <begin position="178"/>
        <end position="202"/>
    </location>
</feature>
<dbReference type="EMBL" id="AZIM01003008">
    <property type="protein sequence ID" value="ETE62899.1"/>
    <property type="molecule type" value="Genomic_DNA"/>
</dbReference>
<dbReference type="AlphaFoldDB" id="V8NKT8"/>
<name>V8NKT8_OPHHA</name>
<protein>
    <submittedName>
        <fullName evidence="2">Uncharacterized protein</fullName>
    </submittedName>
</protein>
<evidence type="ECO:0000313" key="2">
    <source>
        <dbReference type="EMBL" id="ETE62899.1"/>
    </source>
</evidence>
<accession>V8NKT8</accession>
<evidence type="ECO:0000313" key="3">
    <source>
        <dbReference type="Proteomes" id="UP000018936"/>
    </source>
</evidence>
<sequence length="227" mass="25319">MGGGKKPLVGLSPNMWSSSLESDALKHFEKFARFVAVPFPEWLLHPFRLEFCGGDLGHFRVQFFPSASSAEASFVAVHVETRSRVLFRARLKLFCSIRDRKGRQNSLKHLLNVAQGDTKMQAGHDIRVLLVNANQSPNNDENLDGSPADNESCYHNEHHAGNTAQIAETDILQAENHQPVADGDDQDGNQESKDKNTDLGNRIPVNLRFRKLKETDCNATCIKGRRG</sequence>
<reference evidence="2 3" key="1">
    <citation type="journal article" date="2013" name="Proc. Natl. Acad. Sci. U.S.A.">
        <title>The king cobra genome reveals dynamic gene evolution and adaptation in the snake venom system.</title>
        <authorList>
            <person name="Vonk F.J."/>
            <person name="Casewell N.R."/>
            <person name="Henkel C.V."/>
            <person name="Heimberg A.M."/>
            <person name="Jansen H.J."/>
            <person name="McCleary R.J."/>
            <person name="Kerkkamp H.M."/>
            <person name="Vos R.A."/>
            <person name="Guerreiro I."/>
            <person name="Calvete J.J."/>
            <person name="Wuster W."/>
            <person name="Woods A.E."/>
            <person name="Logan J.M."/>
            <person name="Harrison R.A."/>
            <person name="Castoe T.A."/>
            <person name="de Koning A.P."/>
            <person name="Pollock D.D."/>
            <person name="Yandell M."/>
            <person name="Calderon D."/>
            <person name="Renjifo C."/>
            <person name="Currier R.B."/>
            <person name="Salgado D."/>
            <person name="Pla D."/>
            <person name="Sanz L."/>
            <person name="Hyder A.S."/>
            <person name="Ribeiro J.M."/>
            <person name="Arntzen J.W."/>
            <person name="van den Thillart G.E."/>
            <person name="Boetzer M."/>
            <person name="Pirovano W."/>
            <person name="Dirks R.P."/>
            <person name="Spaink H.P."/>
            <person name="Duboule D."/>
            <person name="McGlinn E."/>
            <person name="Kini R.M."/>
            <person name="Richardson M.K."/>
        </authorList>
    </citation>
    <scope>NUCLEOTIDE SEQUENCE</scope>
    <source>
        <tissue evidence="2">Blood</tissue>
    </source>
</reference>